<dbReference type="AlphaFoldDB" id="C1E491"/>
<feature type="compositionally biased region" description="Basic and acidic residues" evidence="2">
    <location>
        <begin position="355"/>
        <end position="368"/>
    </location>
</feature>
<evidence type="ECO:0000256" key="2">
    <source>
        <dbReference type="SAM" id="MobiDB-lite"/>
    </source>
</evidence>
<feature type="compositionally biased region" description="Acidic residues" evidence="2">
    <location>
        <begin position="339"/>
        <end position="350"/>
    </location>
</feature>
<organism evidence="4 5">
    <name type="scientific">Micromonas commoda (strain RCC299 / NOUM17 / CCMP2709)</name>
    <name type="common">Picoplanktonic green alga</name>
    <dbReference type="NCBI Taxonomy" id="296587"/>
    <lineage>
        <taxon>Eukaryota</taxon>
        <taxon>Viridiplantae</taxon>
        <taxon>Chlorophyta</taxon>
        <taxon>Mamiellophyceae</taxon>
        <taxon>Mamiellales</taxon>
        <taxon>Mamiellaceae</taxon>
        <taxon>Micromonas</taxon>
    </lineage>
</organism>
<accession>C1E491</accession>
<keyword evidence="5" id="KW-1185">Reference proteome</keyword>
<sequence>MGPRRAPALLALAAFLVVCAAVLPAPVVAVDMLRRAGDAAAATGAADGVAVIRAQCEHRISALEASSSAALREHEEKVASLTEERDDLAATVKRYKRGLLNLESKRKDEVAKLEQALRLAESGECPTPTLTDYVAPALDSIRRAWSDARAGVADASDVAARAVWSRTRSALAAGVGARRAVISRASAAARGLFPDDTHDDAHARETARTAVDVVIGAIVAVVVVAATSRISPPFRGRKSRVGSKGRSTRIEVVDEDDEELRGGAVMEGDEGAVEWKTYRARVPDAGRVEIEGPKRVVQRWGARLPDAISAAAEAFDDKPEDFDDEKELPGPPASPEEEHASDEEAEEEAPDPVAAEEKFVEVLRERAPPARVPARVVQTRSPAPMPELRSRTSSGGGRPRAAPAPRTPPQAPTAGRSTRIPRLPHPGSTADVLDLNSASDDLLSQHPWGDDGGDGWADTMGTPDFQKKENKLGSPSKLPVARRAAGARRVSAPLVQTTSPNVVNAPGVNTNPNPKATPPSGKLRLVRPGERRTPTQSPDDGSASSRRYSPGGNRSSSLGLTPDNKQITPRQRAIAYAEARRKGVDVDLPSLGGEEGEYVPRGGMRHRGALR</sequence>
<reference evidence="4 5" key="1">
    <citation type="journal article" date="2009" name="Science">
        <title>Green evolution and dynamic adaptations revealed by genomes of the marine picoeukaryotes Micromonas.</title>
        <authorList>
            <person name="Worden A.Z."/>
            <person name="Lee J.H."/>
            <person name="Mock T."/>
            <person name="Rouze P."/>
            <person name="Simmons M.P."/>
            <person name="Aerts A.L."/>
            <person name="Allen A.E."/>
            <person name="Cuvelier M.L."/>
            <person name="Derelle E."/>
            <person name="Everett M.V."/>
            <person name="Foulon E."/>
            <person name="Grimwood J."/>
            <person name="Gundlach H."/>
            <person name="Henrissat B."/>
            <person name="Napoli C."/>
            <person name="McDonald S.M."/>
            <person name="Parker M.S."/>
            <person name="Rombauts S."/>
            <person name="Salamov A."/>
            <person name="Von Dassow P."/>
            <person name="Badger J.H."/>
            <person name="Coutinho P.M."/>
            <person name="Demir E."/>
            <person name="Dubchak I."/>
            <person name="Gentemann C."/>
            <person name="Eikrem W."/>
            <person name="Gready J.E."/>
            <person name="John U."/>
            <person name="Lanier W."/>
            <person name="Lindquist E.A."/>
            <person name="Lucas S."/>
            <person name="Mayer K.F."/>
            <person name="Moreau H."/>
            <person name="Not F."/>
            <person name="Otillar R."/>
            <person name="Panaud O."/>
            <person name="Pangilinan J."/>
            <person name="Paulsen I."/>
            <person name="Piegu B."/>
            <person name="Poliakov A."/>
            <person name="Robbens S."/>
            <person name="Schmutz J."/>
            <person name="Toulza E."/>
            <person name="Wyss T."/>
            <person name="Zelensky A."/>
            <person name="Zhou K."/>
            <person name="Armbrust E.V."/>
            <person name="Bhattacharya D."/>
            <person name="Goodenough U.W."/>
            <person name="Van de Peer Y."/>
            <person name="Grigoriev I.V."/>
        </authorList>
    </citation>
    <scope>NUCLEOTIDE SEQUENCE [LARGE SCALE GENOMIC DNA]</scope>
    <source>
        <strain evidence="5">RCC299 / NOUM17</strain>
    </source>
</reference>
<keyword evidence="3" id="KW-0732">Signal</keyword>
<dbReference type="GeneID" id="8243101"/>
<feature type="compositionally biased region" description="Low complexity" evidence="2">
    <location>
        <begin position="431"/>
        <end position="444"/>
    </location>
</feature>
<evidence type="ECO:0000256" key="3">
    <source>
        <dbReference type="SAM" id="SignalP"/>
    </source>
</evidence>
<gene>
    <name evidence="4" type="ORF">MICPUN_100110</name>
</gene>
<name>C1E491_MICCC</name>
<dbReference type="EMBL" id="CP001325">
    <property type="protein sequence ID" value="ACO62683.1"/>
    <property type="molecule type" value="Genomic_DNA"/>
</dbReference>
<feature type="signal peptide" evidence="3">
    <location>
        <begin position="1"/>
        <end position="21"/>
    </location>
</feature>
<evidence type="ECO:0000313" key="5">
    <source>
        <dbReference type="Proteomes" id="UP000002009"/>
    </source>
</evidence>
<dbReference type="KEGG" id="mis:MICPUN_100110"/>
<dbReference type="RefSeq" id="XP_002501425.1">
    <property type="nucleotide sequence ID" value="XM_002501379.1"/>
</dbReference>
<dbReference type="InParanoid" id="C1E491"/>
<dbReference type="Proteomes" id="UP000002009">
    <property type="component" value="Chromosome 4"/>
</dbReference>
<proteinExistence type="predicted"/>
<evidence type="ECO:0000313" key="4">
    <source>
        <dbReference type="EMBL" id="ACO62683.1"/>
    </source>
</evidence>
<feature type="region of interest" description="Disordered" evidence="2">
    <location>
        <begin position="315"/>
        <end position="611"/>
    </location>
</feature>
<feature type="chain" id="PRO_5002908989" evidence="3">
    <location>
        <begin position="22"/>
        <end position="611"/>
    </location>
</feature>
<keyword evidence="1" id="KW-0175">Coiled coil</keyword>
<evidence type="ECO:0000256" key="1">
    <source>
        <dbReference type="SAM" id="Coils"/>
    </source>
</evidence>
<protein>
    <submittedName>
        <fullName evidence="4">Uncharacterized protein</fullName>
    </submittedName>
</protein>
<feature type="compositionally biased region" description="Polar residues" evidence="2">
    <location>
        <begin position="534"/>
        <end position="569"/>
    </location>
</feature>
<feature type="coiled-coil region" evidence="1">
    <location>
        <begin position="71"/>
        <end position="119"/>
    </location>
</feature>
<feature type="compositionally biased region" description="Polar residues" evidence="2">
    <location>
        <begin position="494"/>
        <end position="514"/>
    </location>
</feature>